<evidence type="ECO:0000256" key="7">
    <source>
        <dbReference type="ARBA" id="ARBA00022840"/>
    </source>
</evidence>
<dbReference type="GO" id="GO:0005524">
    <property type="term" value="F:ATP binding"/>
    <property type="evidence" value="ECO:0007669"/>
    <property type="project" value="UniProtKB-KW"/>
</dbReference>
<proteinExistence type="predicted"/>
<dbReference type="PROSITE" id="PS50989">
    <property type="entry name" value="COA_CT_CTER"/>
    <property type="match status" value="1"/>
</dbReference>
<keyword evidence="3" id="KW-0444">Lipid biosynthesis</keyword>
<keyword evidence="7" id="KW-0067">ATP-binding</keyword>
<dbReference type="EMBL" id="UINC01033473">
    <property type="protein sequence ID" value="SVB22815.1"/>
    <property type="molecule type" value="Genomic_DNA"/>
</dbReference>
<dbReference type="GO" id="GO:0016743">
    <property type="term" value="F:carboxyl- or carbamoyltransferase activity"/>
    <property type="evidence" value="ECO:0007669"/>
    <property type="project" value="InterPro"/>
</dbReference>
<dbReference type="Gene3D" id="3.90.226.10">
    <property type="entry name" value="2-enoyl-CoA Hydratase, Chain A, domain 1"/>
    <property type="match status" value="1"/>
</dbReference>
<dbReference type="UniPathway" id="UPA00655">
    <property type="reaction ID" value="UER00711"/>
</dbReference>
<evidence type="ECO:0000256" key="2">
    <source>
        <dbReference type="ARBA" id="ARBA00011883"/>
    </source>
</evidence>
<dbReference type="GO" id="GO:0009317">
    <property type="term" value="C:acetyl-CoA carboxylase complex"/>
    <property type="evidence" value="ECO:0007669"/>
    <property type="project" value="InterPro"/>
</dbReference>
<evidence type="ECO:0000256" key="4">
    <source>
        <dbReference type="ARBA" id="ARBA00022679"/>
    </source>
</evidence>
<dbReference type="EC" id="2.1.3.15" evidence="2"/>
<gene>
    <name evidence="12" type="ORF">METZ01_LOCUS175669</name>
</gene>
<keyword evidence="6" id="KW-0276">Fatty acid metabolism</keyword>
<dbReference type="GO" id="GO:0006633">
    <property type="term" value="P:fatty acid biosynthetic process"/>
    <property type="evidence" value="ECO:0007669"/>
    <property type="project" value="UniProtKB-KW"/>
</dbReference>
<evidence type="ECO:0000256" key="1">
    <source>
        <dbReference type="ARBA" id="ARBA00004956"/>
    </source>
</evidence>
<dbReference type="InterPro" id="IPR029045">
    <property type="entry name" value="ClpP/crotonase-like_dom_sf"/>
</dbReference>
<keyword evidence="8" id="KW-0443">Lipid metabolism</keyword>
<dbReference type="Pfam" id="PF03255">
    <property type="entry name" value="ACCA"/>
    <property type="match status" value="1"/>
</dbReference>
<dbReference type="PANTHER" id="PTHR42853">
    <property type="entry name" value="ACETYL-COENZYME A CARBOXYLASE CARBOXYL TRANSFERASE SUBUNIT ALPHA"/>
    <property type="match status" value="1"/>
</dbReference>
<evidence type="ECO:0000313" key="12">
    <source>
        <dbReference type="EMBL" id="SVB22815.1"/>
    </source>
</evidence>
<accession>A0A382C9M8</accession>
<name>A0A382C9M8_9ZZZZ</name>
<evidence type="ECO:0000256" key="6">
    <source>
        <dbReference type="ARBA" id="ARBA00022832"/>
    </source>
</evidence>
<keyword evidence="5" id="KW-0547">Nucleotide-binding</keyword>
<protein>
    <recommendedName>
        <fullName evidence="2">acetyl-CoA carboxytransferase</fullName>
        <ecNumber evidence="2">2.1.3.15</ecNumber>
    </recommendedName>
</protein>
<comment type="catalytic activity">
    <reaction evidence="10">
        <text>N(6)-carboxybiotinyl-L-lysyl-[protein] + acetyl-CoA = N(6)-biotinyl-L-lysyl-[protein] + malonyl-CoA</text>
        <dbReference type="Rhea" id="RHEA:54728"/>
        <dbReference type="Rhea" id="RHEA-COMP:10505"/>
        <dbReference type="Rhea" id="RHEA-COMP:10506"/>
        <dbReference type="ChEBI" id="CHEBI:57288"/>
        <dbReference type="ChEBI" id="CHEBI:57384"/>
        <dbReference type="ChEBI" id="CHEBI:83144"/>
        <dbReference type="ChEBI" id="CHEBI:83145"/>
        <dbReference type="EC" id="2.1.3.15"/>
    </reaction>
</comment>
<evidence type="ECO:0000256" key="10">
    <source>
        <dbReference type="ARBA" id="ARBA00049152"/>
    </source>
</evidence>
<keyword evidence="4" id="KW-0808">Transferase</keyword>
<dbReference type="InterPro" id="IPR011763">
    <property type="entry name" value="COA_CT_C"/>
</dbReference>
<evidence type="ECO:0000256" key="5">
    <source>
        <dbReference type="ARBA" id="ARBA00022741"/>
    </source>
</evidence>
<dbReference type="GO" id="GO:2001295">
    <property type="term" value="P:malonyl-CoA biosynthetic process"/>
    <property type="evidence" value="ECO:0007669"/>
    <property type="project" value="UniProtKB-UniPathway"/>
</dbReference>
<evidence type="ECO:0000259" key="11">
    <source>
        <dbReference type="PROSITE" id="PS50989"/>
    </source>
</evidence>
<keyword evidence="9" id="KW-0275">Fatty acid biosynthesis</keyword>
<dbReference type="AlphaFoldDB" id="A0A382C9M8"/>
<evidence type="ECO:0000256" key="9">
    <source>
        <dbReference type="ARBA" id="ARBA00023160"/>
    </source>
</evidence>
<organism evidence="12">
    <name type="scientific">marine metagenome</name>
    <dbReference type="NCBI Taxonomy" id="408172"/>
    <lineage>
        <taxon>unclassified sequences</taxon>
        <taxon>metagenomes</taxon>
        <taxon>ecological metagenomes</taxon>
    </lineage>
</organism>
<feature type="domain" description="CoA carboxyltransferase C-terminal" evidence="11">
    <location>
        <begin position="37"/>
        <end position="117"/>
    </location>
</feature>
<evidence type="ECO:0000256" key="8">
    <source>
        <dbReference type="ARBA" id="ARBA00023098"/>
    </source>
</evidence>
<dbReference type="InterPro" id="IPR001095">
    <property type="entry name" value="Acetyl_CoA_COase_a_su"/>
</dbReference>
<dbReference type="SUPFAM" id="SSF52096">
    <property type="entry name" value="ClpP/crotonase"/>
    <property type="match status" value="1"/>
</dbReference>
<dbReference type="PANTHER" id="PTHR42853:SF3">
    <property type="entry name" value="ACETYL-COENZYME A CARBOXYLASE CARBOXYL TRANSFERASE SUBUNIT ALPHA, CHLOROPLASTIC"/>
    <property type="match status" value="1"/>
</dbReference>
<feature type="non-terminal residue" evidence="12">
    <location>
        <position position="117"/>
    </location>
</feature>
<reference evidence="12" key="1">
    <citation type="submission" date="2018-05" db="EMBL/GenBank/DDBJ databases">
        <authorList>
            <person name="Lanie J.A."/>
            <person name="Ng W.-L."/>
            <person name="Kazmierczak K.M."/>
            <person name="Andrzejewski T.M."/>
            <person name="Davidsen T.M."/>
            <person name="Wayne K.J."/>
            <person name="Tettelin H."/>
            <person name="Glass J.I."/>
            <person name="Rusch D."/>
            <person name="Podicherti R."/>
            <person name="Tsui H.-C.T."/>
            <person name="Winkler M.E."/>
        </authorList>
    </citation>
    <scope>NUCLEOTIDE SEQUENCE</scope>
</reference>
<comment type="pathway">
    <text evidence="1">Lipid metabolism; malonyl-CoA biosynthesis; malonyl-CoA from acetyl-CoA: step 1/1.</text>
</comment>
<dbReference type="GO" id="GO:0003989">
    <property type="term" value="F:acetyl-CoA carboxylase activity"/>
    <property type="evidence" value="ECO:0007669"/>
    <property type="project" value="InterPro"/>
</dbReference>
<evidence type="ECO:0000256" key="3">
    <source>
        <dbReference type="ARBA" id="ARBA00022516"/>
    </source>
</evidence>
<sequence length="117" mass="13632">MSFYLDFEEPIRSHDEAISVLKAESTLTVQQTESLKRLEDKREKDIKSIYVKLTDWQKVQLARHPQRPYTLDYIQNWCPDFIELHGDRNFHDDPAVIAGIGKIDSLSFAIIGQQKGR</sequence>